<dbReference type="EMBL" id="QGKV02001556">
    <property type="protein sequence ID" value="KAF3519178.1"/>
    <property type="molecule type" value="Genomic_DNA"/>
</dbReference>
<reference evidence="2 3" key="1">
    <citation type="journal article" date="2020" name="BMC Genomics">
        <title>Intraspecific diversification of the crop wild relative Brassica cretica Lam. using demographic model selection.</title>
        <authorList>
            <person name="Kioukis A."/>
            <person name="Michalopoulou V.A."/>
            <person name="Briers L."/>
            <person name="Pirintsos S."/>
            <person name="Studholme D.J."/>
            <person name="Pavlidis P."/>
            <person name="Sarris P.F."/>
        </authorList>
    </citation>
    <scope>NUCLEOTIDE SEQUENCE [LARGE SCALE GENOMIC DNA]</scope>
    <source>
        <strain evidence="3">cv. PFS-1207/04</strain>
    </source>
</reference>
<proteinExistence type="predicted"/>
<accession>A0ABQ7AYU7</accession>
<name>A0ABQ7AYU7_BRACR</name>
<evidence type="ECO:0000313" key="2">
    <source>
        <dbReference type="EMBL" id="KAF3519178.1"/>
    </source>
</evidence>
<organism evidence="2 3">
    <name type="scientific">Brassica cretica</name>
    <name type="common">Mustard</name>
    <dbReference type="NCBI Taxonomy" id="69181"/>
    <lineage>
        <taxon>Eukaryota</taxon>
        <taxon>Viridiplantae</taxon>
        <taxon>Streptophyta</taxon>
        <taxon>Embryophyta</taxon>
        <taxon>Tracheophyta</taxon>
        <taxon>Spermatophyta</taxon>
        <taxon>Magnoliopsida</taxon>
        <taxon>eudicotyledons</taxon>
        <taxon>Gunneridae</taxon>
        <taxon>Pentapetalae</taxon>
        <taxon>rosids</taxon>
        <taxon>malvids</taxon>
        <taxon>Brassicales</taxon>
        <taxon>Brassicaceae</taxon>
        <taxon>Brassiceae</taxon>
        <taxon>Brassica</taxon>
    </lineage>
</organism>
<feature type="region of interest" description="Disordered" evidence="1">
    <location>
        <begin position="152"/>
        <end position="171"/>
    </location>
</feature>
<gene>
    <name evidence="2" type="ORF">DY000_02059723</name>
</gene>
<evidence type="ECO:0000256" key="1">
    <source>
        <dbReference type="SAM" id="MobiDB-lite"/>
    </source>
</evidence>
<sequence length="171" mass="19369">MAKTAKTTAIRTGKASPALLFRHVSPGPDDSTLKFRFLHFWEARKNVKRRPGILLGIEMLMIDAKELNHCFLSLSTYAQIFRNNQYASPLNPTPRPIQRRSYGSGYIAPFSEIIIPNPKRRLDFFIDSLPLPQLIPHNASDESAGTSMCSHKSFIQDPYRPSTSPLRLDDI</sequence>
<dbReference type="Proteomes" id="UP000266723">
    <property type="component" value="Unassembled WGS sequence"/>
</dbReference>
<keyword evidence="3" id="KW-1185">Reference proteome</keyword>
<protein>
    <submittedName>
        <fullName evidence="2">Uncharacterized protein</fullName>
    </submittedName>
</protein>
<evidence type="ECO:0000313" key="3">
    <source>
        <dbReference type="Proteomes" id="UP000266723"/>
    </source>
</evidence>
<comment type="caution">
    <text evidence="2">The sequence shown here is derived from an EMBL/GenBank/DDBJ whole genome shotgun (WGS) entry which is preliminary data.</text>
</comment>